<evidence type="ECO:0000256" key="2">
    <source>
        <dbReference type="ARBA" id="ARBA00023445"/>
    </source>
</evidence>
<gene>
    <name evidence="5" type="ORF">FOXB_05365</name>
</gene>
<sequence length="1037" mass="114708">MSTGQKLLVVLTSQDVLPTRANMKTGWYLPELVHPYNDLDGHVELVVASPKGGEAPVDPYSIEDSKNDEASQRFFKEKWHVWKNTQKLESFLGKSAEYVGIFFVGGHGPMFDLAVDPTSHALIREFYESNKLVSAVCHGPAALVNVKLSDGTYMVQGQTVTGFSNAEEDAYKFTDAMPFLLEDKLKEHGGQYEKADQLFGVKVVTSGKSKNLITGQNPPSAGVIGKVLLQAIQKGMIQAAIRKTASYVADAGRVQANTRIWCVQQIQRHSSMTNIDARLLAASTVPEWLTSDPKCDLKPESCGQCRRANISCHGYRNVKDLAFRDQTRVARQKVVARQGYAYQPITFPSPMLDLNLDVEARCRDTFFLLVNAVSLAFSAVQFDSRELISTAFNRYSAAIGNLRHSLCEPTVFIGDEILQSILLLDLFEKLAAPSLGMPGSSMTHIRGAMSIIESRGKLNFASALSTQIARNILSHFIISCGITKTSILDSQVAVWKDLSGLIMDSKWDYMGILVDIVNLRAMLTKGIMVDDSKINGKVFDIKCRLEYLADSLERSCGPVVVLLDDWQALDGEYDVYPNHFTMQLHDAVRMMRLEMEGLIRERCHEQNGDAINKIAKQICRSVTYCIMPQARSENSEPFTPMQKLECRILMAPLYQAAQLTTDNCVQEWIWRILEYMAEKGLSPSNTSIRKQVCPDTTKEIGPRLTRSVGGTGFVAGHVIDVLLKRGHSVVTTVRSEQKAQSIRNEFQGVGEEKLDFAIVPDIAAKDAFQGLGAYGLEAAIHVASPFHYNITDAKKDLIDPAVLGTTSVLDALHKTCPTVRRVALTSSFAAILDPKLSFTGAKKTYTEADWSPLTMEDAYSNPGLAYAASKAFAEKAAWDFMADKKPDFSLTTICPPMVYGPVKYPVKSLDSVNTSNQLLADIINGKHKSGLPPTQLPLFVDVRDAALAHVKAVETEEAADKRIFVTAGYYSNQELYEILYENFPDLRDRLPDEANKGGDPNPALDSFGYDTTRANTILGIDWIPYKKTVIDSVKSLL</sequence>
<feature type="domain" description="DJ-1/PfpI" evidence="4">
    <location>
        <begin position="95"/>
        <end position="221"/>
    </location>
</feature>
<dbReference type="InterPro" id="IPR029062">
    <property type="entry name" value="Class_I_gatase-like"/>
</dbReference>
<dbReference type="PANTHER" id="PTHR10366:SF564">
    <property type="entry name" value="STEROL-4-ALPHA-CARBOXYLATE 3-DEHYDROGENASE, DECARBOXYLATING"/>
    <property type="match status" value="1"/>
</dbReference>
<dbReference type="PANTHER" id="PTHR10366">
    <property type="entry name" value="NAD DEPENDENT EPIMERASE/DEHYDRATASE"/>
    <property type="match status" value="1"/>
</dbReference>
<comment type="caution">
    <text evidence="5">The sequence shown here is derived from an EMBL/GenBank/DDBJ whole genome shotgun (WGS) entry which is preliminary data.</text>
</comment>
<dbReference type="EMBL" id="AFQF01001720">
    <property type="protein sequence ID" value="EGU84118.1"/>
    <property type="molecule type" value="Genomic_DNA"/>
</dbReference>
<dbReference type="OrthoDB" id="5429770at2759"/>
<dbReference type="CDD" id="cd05227">
    <property type="entry name" value="AR_SDR_e"/>
    <property type="match status" value="1"/>
</dbReference>
<dbReference type="STRING" id="660025.F9FG36"/>
<dbReference type="SUPFAM" id="SSF52317">
    <property type="entry name" value="Class I glutamine amidotransferase-like"/>
    <property type="match status" value="1"/>
</dbReference>
<dbReference type="Pfam" id="PF01965">
    <property type="entry name" value="DJ-1_PfpI"/>
    <property type="match status" value="1"/>
</dbReference>
<dbReference type="AlphaFoldDB" id="F9FG36"/>
<proteinExistence type="inferred from homology"/>
<evidence type="ECO:0000259" key="4">
    <source>
        <dbReference type="Pfam" id="PF01965"/>
    </source>
</evidence>
<feature type="domain" description="NAD-dependent epimerase/dehydratase" evidence="3">
    <location>
        <begin position="708"/>
        <end position="964"/>
    </location>
</feature>
<evidence type="ECO:0000259" key="3">
    <source>
        <dbReference type="Pfam" id="PF01370"/>
    </source>
</evidence>
<protein>
    <recommendedName>
        <fullName evidence="6">DJ-1/PfpI domain-containing protein</fullName>
    </recommendedName>
</protein>
<dbReference type="Gene3D" id="3.40.50.880">
    <property type="match status" value="1"/>
</dbReference>
<reference evidence="5" key="1">
    <citation type="journal article" date="2012" name="Mol. Plant Microbe Interact.">
        <title>A highly conserved effector in Fusarium oxysporum is required for full virulence on Arabidopsis.</title>
        <authorList>
            <person name="Thatcher L.F."/>
            <person name="Gardiner D.M."/>
            <person name="Kazan K."/>
            <person name="Manners J."/>
        </authorList>
    </citation>
    <scope>NUCLEOTIDE SEQUENCE [LARGE SCALE GENOMIC DNA]</scope>
    <source>
        <strain evidence="5">Fo5176</strain>
    </source>
</reference>
<dbReference type="CDD" id="cd03141">
    <property type="entry name" value="GATase1_Hsp31_like"/>
    <property type="match status" value="1"/>
</dbReference>
<dbReference type="InterPro" id="IPR001509">
    <property type="entry name" value="Epimerase_deHydtase"/>
</dbReference>
<evidence type="ECO:0008006" key="6">
    <source>
        <dbReference type="Google" id="ProtNLM"/>
    </source>
</evidence>
<dbReference type="InterPro" id="IPR002818">
    <property type="entry name" value="DJ-1/PfpI"/>
</dbReference>
<organism evidence="5">
    <name type="scientific">Fusarium oxysporum (strain Fo5176)</name>
    <name type="common">Fusarium vascular wilt</name>
    <dbReference type="NCBI Taxonomy" id="660025"/>
    <lineage>
        <taxon>Eukaryota</taxon>
        <taxon>Fungi</taxon>
        <taxon>Dikarya</taxon>
        <taxon>Ascomycota</taxon>
        <taxon>Pezizomycotina</taxon>
        <taxon>Sordariomycetes</taxon>
        <taxon>Hypocreomycetidae</taxon>
        <taxon>Hypocreales</taxon>
        <taxon>Nectriaceae</taxon>
        <taxon>Fusarium</taxon>
        <taxon>Fusarium oxysporum species complex</taxon>
    </lineage>
</organism>
<dbReference type="GO" id="GO:0016616">
    <property type="term" value="F:oxidoreductase activity, acting on the CH-OH group of donors, NAD or NADP as acceptor"/>
    <property type="evidence" value="ECO:0007669"/>
    <property type="project" value="TreeGrafter"/>
</dbReference>
<dbReference type="Pfam" id="PF01370">
    <property type="entry name" value="Epimerase"/>
    <property type="match status" value="1"/>
</dbReference>
<dbReference type="FunFam" id="3.40.50.720:FF:000191">
    <property type="entry name" value="Methylglyoxal reductase (NADPH-dependent)"/>
    <property type="match status" value="1"/>
</dbReference>
<accession>F9FG36</accession>
<dbReference type="InterPro" id="IPR036291">
    <property type="entry name" value="NAD(P)-bd_dom_sf"/>
</dbReference>
<dbReference type="InterPro" id="IPR050425">
    <property type="entry name" value="NAD(P)_dehydrat-like"/>
</dbReference>
<evidence type="ECO:0000313" key="5">
    <source>
        <dbReference type="EMBL" id="EGU84118.1"/>
    </source>
</evidence>
<keyword evidence="1" id="KW-0560">Oxidoreductase</keyword>
<name>F9FG36_FUSOF</name>
<evidence type="ECO:0000256" key="1">
    <source>
        <dbReference type="ARBA" id="ARBA00023002"/>
    </source>
</evidence>
<comment type="similarity">
    <text evidence="2">Belongs to the NAD(P)-dependent epimerase/dehydratase family. Dihydroflavonol-4-reductase subfamily.</text>
</comment>
<dbReference type="Gene3D" id="3.40.50.720">
    <property type="entry name" value="NAD(P)-binding Rossmann-like Domain"/>
    <property type="match status" value="1"/>
</dbReference>
<dbReference type="SUPFAM" id="SSF51735">
    <property type="entry name" value="NAD(P)-binding Rossmann-fold domains"/>
    <property type="match status" value="1"/>
</dbReference>